<dbReference type="GO" id="GO:0008933">
    <property type="term" value="F:peptidoglycan lytic transglycosylase activity"/>
    <property type="evidence" value="ECO:0007669"/>
    <property type="project" value="TreeGrafter"/>
</dbReference>
<dbReference type="AlphaFoldDB" id="A0A3B0RVH2"/>
<dbReference type="EMBL" id="UOEE01000219">
    <property type="protein sequence ID" value="VAV96237.1"/>
    <property type="molecule type" value="Genomic_DNA"/>
</dbReference>
<dbReference type="InterPro" id="IPR043426">
    <property type="entry name" value="MltB-like"/>
</dbReference>
<organism evidence="3">
    <name type="scientific">hydrothermal vent metagenome</name>
    <dbReference type="NCBI Taxonomy" id="652676"/>
    <lineage>
        <taxon>unclassified sequences</taxon>
        <taxon>metagenomes</taxon>
        <taxon>ecological metagenomes</taxon>
    </lineage>
</organism>
<feature type="domain" description="Transglycosylase SLT" evidence="2">
    <location>
        <begin position="23"/>
        <end position="316"/>
    </location>
</feature>
<dbReference type="Pfam" id="PF01471">
    <property type="entry name" value="PG_binding_1"/>
    <property type="match status" value="1"/>
</dbReference>
<dbReference type="Gene3D" id="1.10.8.350">
    <property type="entry name" value="Bacterial muramidase"/>
    <property type="match status" value="1"/>
</dbReference>
<reference evidence="3" key="1">
    <citation type="submission" date="2018-06" db="EMBL/GenBank/DDBJ databases">
        <authorList>
            <person name="Zhirakovskaya E."/>
        </authorList>
    </citation>
    <scope>NUCLEOTIDE SEQUENCE</scope>
</reference>
<accession>A0A3B0RVH2</accession>
<dbReference type="SUPFAM" id="SSF53955">
    <property type="entry name" value="Lysozyme-like"/>
    <property type="match status" value="1"/>
</dbReference>
<protein>
    <submittedName>
        <fullName evidence="3">Membrane-bound lytic murein transglycosylase B</fullName>
    </submittedName>
</protein>
<dbReference type="PANTHER" id="PTHR30163:SF8">
    <property type="entry name" value="LYTIC MUREIN TRANSGLYCOSYLASE"/>
    <property type="match status" value="1"/>
</dbReference>
<dbReference type="CDD" id="cd13399">
    <property type="entry name" value="Slt35-like"/>
    <property type="match status" value="1"/>
</dbReference>
<evidence type="ECO:0000259" key="2">
    <source>
        <dbReference type="Pfam" id="PF13406"/>
    </source>
</evidence>
<dbReference type="GO" id="GO:0009253">
    <property type="term" value="P:peptidoglycan catabolic process"/>
    <property type="evidence" value="ECO:0007669"/>
    <property type="project" value="TreeGrafter"/>
</dbReference>
<dbReference type="FunFam" id="1.10.8.350:FF:000001">
    <property type="entry name" value="Lytic murein transglycosylase B"/>
    <property type="match status" value="1"/>
</dbReference>
<dbReference type="PANTHER" id="PTHR30163">
    <property type="entry name" value="MEMBRANE-BOUND LYTIC MUREIN TRANSGLYCOSYLASE B"/>
    <property type="match status" value="1"/>
</dbReference>
<feature type="domain" description="Peptidoglycan binding-like" evidence="1">
    <location>
        <begin position="337"/>
        <end position="390"/>
    </location>
</feature>
<sequence length="398" mass="43420">MKKLLISLFLVFATPVFADEPISFEAWREAFAAKAIAAGHDKTLVQTLLTGLTPHAKVLERDRYQPEFTRPIWQYLDSAVSDLRVQGGKQALADHTLLLRDLQETTGVPAEIITAIWGLESAYGKIQGSFDVVRALATLAHDGRRRNWAEGELLAVLSMLANGDASREQLKGAWAGAMGQTQFLPSTYLQYAVDGDGDGRKDIWGSETDALASTANYLSRHGWKPGQSWGVEIQVPHGFAYQLADDTVLSIGSWQVRGAEPANGRNWSEHELGQAARLLLPAGAGGPKILVGKNFRVIKRYNNSTAYALGVGLLAKALVNRPGLRATWPTDIQPLSRTQIQQMQELLLANGHDPGGVDGLAGPNTRRALRDYQQRIGLLADGFATQQVLQNLKVSQKP</sequence>
<name>A0A3B0RVH2_9ZZZZ</name>
<dbReference type="Gene3D" id="1.10.530.10">
    <property type="match status" value="1"/>
</dbReference>
<dbReference type="InterPro" id="IPR023346">
    <property type="entry name" value="Lysozyme-like_dom_sf"/>
</dbReference>
<evidence type="ECO:0000313" key="3">
    <source>
        <dbReference type="EMBL" id="VAV96237.1"/>
    </source>
</evidence>
<gene>
    <name evidence="3" type="ORF">MNBD_ALPHA06-1421</name>
</gene>
<dbReference type="InterPro" id="IPR036366">
    <property type="entry name" value="PGBDSf"/>
</dbReference>
<dbReference type="Gene3D" id="1.10.101.10">
    <property type="entry name" value="PGBD-like superfamily/PGBD"/>
    <property type="match status" value="1"/>
</dbReference>
<dbReference type="SUPFAM" id="SSF47090">
    <property type="entry name" value="PGBD-like"/>
    <property type="match status" value="1"/>
</dbReference>
<proteinExistence type="predicted"/>
<dbReference type="Pfam" id="PF13406">
    <property type="entry name" value="SLT_2"/>
    <property type="match status" value="1"/>
</dbReference>
<evidence type="ECO:0000259" key="1">
    <source>
        <dbReference type="Pfam" id="PF01471"/>
    </source>
</evidence>
<dbReference type="InterPro" id="IPR036365">
    <property type="entry name" value="PGBD-like_sf"/>
</dbReference>
<dbReference type="InterPro" id="IPR031304">
    <property type="entry name" value="SLT_2"/>
</dbReference>
<dbReference type="InterPro" id="IPR002477">
    <property type="entry name" value="Peptidoglycan-bd-like"/>
</dbReference>
<dbReference type="InterPro" id="IPR011970">
    <property type="entry name" value="MltB_2"/>
</dbReference>
<dbReference type="NCBIfam" id="TIGR02283">
    <property type="entry name" value="MltB_2"/>
    <property type="match status" value="1"/>
</dbReference>